<sequence>HVVERSYSRLCSIEPSPSLEGSHTIGRNAALDGAMNDSNLSPSANPEEDPQGGNDVVEVVSSADTDYDIIVEDDVTVMQLTPSPLSSAYSFDKPSCNLIVSPAKHKSCKLPNCMSRIWNKELRGIQGGIWANVPTVQVSKLRTSIRELSARDPIDLPVGLYNMGATCYINSLLQTLYANLRFRSDILSMQATDPIIFQLQRLFAKMSLSICTSIAPSDFVNSLNIDNEAQQDLHEFNKLLLAHIQARISSSTLIEDEFHGQMTFTTRCDTCQQTTSRTESFPDLQLNVRDTLEESLAELTRAEILTGSNAYLCSVCNCKNSARRELKLTRLPPTLNLHLLRFVFDKETFSKRKTFDKIIIPKVIDMAQYTDMKEKIPMPYEVKAILCHRGVSTEAGHFIADVRSSDDIWHQFNDDVAVPITDSIAALPSVESTDAYMVVYGLRDVDTELARKFAGQTSDSLISLDLRNEILLENSNMDIQREQFRAELENVEKLIAIRKSDVSSIFSEPCLVSPLISVPDSDCDLSGIVLPFAWLRDWTRNVTEEPLDCSSILCCHGGLDPMQFRNMSRISLGAWDVIRRSLRVPIIVSPRQQLCRECCLMLRYITSLGVILQTSQRQIDADSSSCWISAQCYRQLNVSLKSSSTLPHIDNLLDGVLCAHGFLSLAKANRCLIPREAFSLLQSISGSAFPQNCPVVSGDATPCDICFTERQLEREERAADLSSRKQERSLVKETLRNGETCPPPATYNIVPWQWFDEWNMFTRSTKNITSPDPIPTGTLLCEEHGLLVHIPFQESEVKNSDDDRPPSVRLIVSSEYDILKKKYGASGPDISVILHEDESVFPSRMEFSPTLCFPCIQAKSVEPIDFTNGTIRIMSEEEINMITPLSGRKRIRRCRSEYPAFDLEVDSSETIGKIKLKIWQQWDVHPARQTVFDSQHHPLSDALSLSSSRIREHCIVIVRIADAMVDEACEAVAIESEDRLAGRELGFVGSALNPTS</sequence>
<evidence type="ECO:0000313" key="13">
    <source>
        <dbReference type="EMBL" id="CRZ10349.1"/>
    </source>
</evidence>
<dbReference type="Gene3D" id="3.90.70.10">
    <property type="entry name" value="Cysteine proteinases"/>
    <property type="match status" value="1"/>
</dbReference>
<comment type="subcellular location">
    <subcellularLocation>
        <location evidence="2">Nucleus</location>
    </subcellularLocation>
</comment>
<dbReference type="Gene3D" id="3.10.20.90">
    <property type="entry name" value="Phosphatidylinositol 3-kinase Catalytic Subunit, Chain A, domain 1"/>
    <property type="match status" value="1"/>
</dbReference>
<keyword evidence="9" id="KW-0539">Nucleus</keyword>
<keyword evidence="7" id="KW-0378">Hydrolase</keyword>
<dbReference type="InterPro" id="IPR018200">
    <property type="entry name" value="USP_CS"/>
</dbReference>
<dbReference type="GO" id="GO:0006508">
    <property type="term" value="P:proteolysis"/>
    <property type="evidence" value="ECO:0007669"/>
    <property type="project" value="UniProtKB-KW"/>
</dbReference>
<evidence type="ECO:0000256" key="4">
    <source>
        <dbReference type="ARBA" id="ARBA00012759"/>
    </source>
</evidence>
<evidence type="ECO:0000259" key="12">
    <source>
        <dbReference type="PROSITE" id="PS51283"/>
    </source>
</evidence>
<name>A0A0H5RNP5_9EUKA</name>
<dbReference type="Pfam" id="PF00443">
    <property type="entry name" value="UCH"/>
    <property type="match status" value="1"/>
</dbReference>
<evidence type="ECO:0000256" key="3">
    <source>
        <dbReference type="ARBA" id="ARBA00009085"/>
    </source>
</evidence>
<feature type="non-terminal residue" evidence="13">
    <location>
        <position position="1"/>
    </location>
</feature>
<evidence type="ECO:0000256" key="9">
    <source>
        <dbReference type="ARBA" id="ARBA00023242"/>
    </source>
</evidence>
<dbReference type="SUPFAM" id="SSF54001">
    <property type="entry name" value="Cysteine proteinases"/>
    <property type="match status" value="1"/>
</dbReference>
<evidence type="ECO:0000256" key="5">
    <source>
        <dbReference type="ARBA" id="ARBA00022670"/>
    </source>
</evidence>
<dbReference type="InterPro" id="IPR006615">
    <property type="entry name" value="Pept_C19_DUSP"/>
</dbReference>
<dbReference type="PROSITE" id="PS51283">
    <property type="entry name" value="DUSP"/>
    <property type="match status" value="1"/>
</dbReference>
<dbReference type="SUPFAM" id="SSF54236">
    <property type="entry name" value="Ubiquitin-like"/>
    <property type="match status" value="1"/>
</dbReference>
<feature type="region of interest" description="Disordered" evidence="10">
    <location>
        <begin position="32"/>
        <end position="54"/>
    </location>
</feature>
<keyword evidence="8" id="KW-0788">Thiol protease</keyword>
<dbReference type="InterPro" id="IPR029071">
    <property type="entry name" value="Ubiquitin-like_domsf"/>
</dbReference>
<organism evidence="13">
    <name type="scientific">Spongospora subterranea</name>
    <dbReference type="NCBI Taxonomy" id="70186"/>
    <lineage>
        <taxon>Eukaryota</taxon>
        <taxon>Sar</taxon>
        <taxon>Rhizaria</taxon>
        <taxon>Endomyxa</taxon>
        <taxon>Phytomyxea</taxon>
        <taxon>Plasmodiophorida</taxon>
        <taxon>Plasmodiophoridae</taxon>
        <taxon>Spongospora</taxon>
    </lineage>
</organism>
<dbReference type="InterPro" id="IPR035927">
    <property type="entry name" value="DUSP-like_sf"/>
</dbReference>
<feature type="domain" description="DUSP" evidence="12">
    <location>
        <begin position="722"/>
        <end position="835"/>
    </location>
</feature>
<evidence type="ECO:0000256" key="1">
    <source>
        <dbReference type="ARBA" id="ARBA00000707"/>
    </source>
</evidence>
<dbReference type="PROSITE" id="PS00972">
    <property type="entry name" value="USP_1"/>
    <property type="match status" value="1"/>
</dbReference>
<dbReference type="EMBL" id="HACM01009907">
    <property type="protein sequence ID" value="CRZ10349.1"/>
    <property type="molecule type" value="Transcribed_RNA"/>
</dbReference>
<evidence type="ECO:0000256" key="7">
    <source>
        <dbReference type="ARBA" id="ARBA00022801"/>
    </source>
</evidence>
<dbReference type="SUPFAM" id="SSF143791">
    <property type="entry name" value="DUSP-like"/>
    <property type="match status" value="1"/>
</dbReference>
<evidence type="ECO:0000256" key="6">
    <source>
        <dbReference type="ARBA" id="ARBA00022786"/>
    </source>
</evidence>
<dbReference type="EC" id="3.4.19.12" evidence="4"/>
<evidence type="ECO:0000256" key="10">
    <source>
        <dbReference type="SAM" id="MobiDB-lite"/>
    </source>
</evidence>
<comment type="catalytic activity">
    <reaction evidence="1">
        <text>Thiol-dependent hydrolysis of ester, thioester, amide, peptide and isopeptide bonds formed by the C-terminal Gly of ubiquitin (a 76-residue protein attached to proteins as an intracellular targeting signal).</text>
        <dbReference type="EC" id="3.4.19.12"/>
    </reaction>
</comment>
<reference evidence="13" key="1">
    <citation type="submission" date="2015-04" db="EMBL/GenBank/DDBJ databases">
        <title>The genome sequence of the plant pathogenic Rhizarian Plasmodiophora brassicae reveals insights in its biotrophic life cycle and the origin of chitin synthesis.</title>
        <authorList>
            <person name="Schwelm A."/>
            <person name="Fogelqvist J."/>
            <person name="Knaust A."/>
            <person name="Julke S."/>
            <person name="Lilja T."/>
            <person name="Dhandapani V."/>
            <person name="Bonilla-Rosso G."/>
            <person name="Karlsson M."/>
            <person name="Shevchenko A."/>
            <person name="Choi S.R."/>
            <person name="Kim H.G."/>
            <person name="Park J.Y."/>
            <person name="Lim Y.P."/>
            <person name="Ludwig-Muller J."/>
            <person name="Dixelius C."/>
        </authorList>
    </citation>
    <scope>NUCLEOTIDE SEQUENCE</scope>
    <source>
        <tissue evidence="13">Potato root galls</tissue>
    </source>
</reference>
<evidence type="ECO:0000256" key="2">
    <source>
        <dbReference type="ARBA" id="ARBA00004123"/>
    </source>
</evidence>
<proteinExistence type="inferred from homology"/>
<dbReference type="GO" id="GO:0016579">
    <property type="term" value="P:protein deubiquitination"/>
    <property type="evidence" value="ECO:0007669"/>
    <property type="project" value="InterPro"/>
</dbReference>
<accession>A0A0H5RNP5</accession>
<protein>
    <recommendedName>
        <fullName evidence="4">ubiquitinyl hydrolase 1</fullName>
        <ecNumber evidence="4">3.4.19.12</ecNumber>
    </recommendedName>
</protein>
<dbReference type="InterPro" id="IPR050164">
    <property type="entry name" value="Peptidase_C19"/>
</dbReference>
<dbReference type="PANTHER" id="PTHR24006">
    <property type="entry name" value="UBIQUITIN CARBOXYL-TERMINAL HYDROLASE"/>
    <property type="match status" value="1"/>
</dbReference>
<dbReference type="InterPro" id="IPR038765">
    <property type="entry name" value="Papain-like_cys_pep_sf"/>
</dbReference>
<dbReference type="AlphaFoldDB" id="A0A0H5RNP5"/>
<keyword evidence="6" id="KW-0833">Ubl conjugation pathway</keyword>
<feature type="domain" description="USP" evidence="11">
    <location>
        <begin position="158"/>
        <end position="443"/>
    </location>
</feature>
<keyword evidence="5" id="KW-0645">Protease</keyword>
<evidence type="ECO:0000259" key="11">
    <source>
        <dbReference type="PROSITE" id="PS50235"/>
    </source>
</evidence>
<dbReference type="GO" id="GO:0004843">
    <property type="term" value="F:cysteine-type deubiquitinase activity"/>
    <property type="evidence" value="ECO:0007669"/>
    <property type="project" value="UniProtKB-EC"/>
</dbReference>
<dbReference type="PANTHER" id="PTHR24006:SF722">
    <property type="entry name" value="UBIQUITIN CARBOXYL-TERMINAL HYDROLASE 48"/>
    <property type="match status" value="1"/>
</dbReference>
<dbReference type="PROSITE" id="PS50235">
    <property type="entry name" value="USP_3"/>
    <property type="match status" value="1"/>
</dbReference>
<dbReference type="InterPro" id="IPR001394">
    <property type="entry name" value="Peptidase_C19_UCH"/>
</dbReference>
<evidence type="ECO:0000256" key="8">
    <source>
        <dbReference type="ARBA" id="ARBA00022807"/>
    </source>
</evidence>
<dbReference type="GO" id="GO:0005634">
    <property type="term" value="C:nucleus"/>
    <property type="evidence" value="ECO:0007669"/>
    <property type="project" value="UniProtKB-SubCell"/>
</dbReference>
<comment type="similarity">
    <text evidence="3">Belongs to the peptidase C19 family.</text>
</comment>
<dbReference type="InterPro" id="IPR028889">
    <property type="entry name" value="USP"/>
</dbReference>
<dbReference type="GO" id="GO:0005829">
    <property type="term" value="C:cytosol"/>
    <property type="evidence" value="ECO:0007669"/>
    <property type="project" value="TreeGrafter"/>
</dbReference>